<name>Q9TRM2_BOVIN</name>
<dbReference type="AlphaFoldDB" id="Q9TRM2"/>
<organism>
    <name type="scientific">Bos taurus</name>
    <name type="common">Bovine</name>
    <dbReference type="NCBI Taxonomy" id="9913"/>
    <lineage>
        <taxon>Eukaryota</taxon>
        <taxon>Metazoa</taxon>
        <taxon>Chordata</taxon>
        <taxon>Craniata</taxon>
        <taxon>Vertebrata</taxon>
        <taxon>Euteleostomi</taxon>
        <taxon>Mammalia</taxon>
        <taxon>Eutheria</taxon>
        <taxon>Laurasiatheria</taxon>
        <taxon>Artiodactyla</taxon>
        <taxon>Ruminantia</taxon>
        <taxon>Pecora</taxon>
        <taxon>Bovidae</taxon>
        <taxon>Bovinae</taxon>
        <taxon>Bos</taxon>
    </lineage>
</organism>
<accession>Q9TRM2</accession>
<proteinExistence type="evidence at protein level"/>
<reference key="1">
    <citation type="journal article" date="1992" name="J. Biol. Chem.">
        <title>Carbohydrate-binding proteins in bovine kidney have consensus amino acid sequences of annexin family proteins.</title>
        <authorList>
            <person name="Kojima K."/>
            <person name="Ogawa H.K."/>
            <person name="Seno N."/>
            <person name="Yamamoto K."/>
            <person name="Irimura T."/>
            <person name="Osawa T."/>
            <person name="Matsumoto I."/>
        </authorList>
    </citation>
    <scope>PROTEIN SEQUENCE</scope>
</reference>
<keyword id="KW-0903">Direct protein sequencing</keyword>
<sequence>AAYGFNAAEDAQTLRK</sequence>
<protein>
    <submittedName>
        <fullName>33 kDa CA(2+)-dependent carbohydrate-binding protein</fullName>
    </submittedName>
</protein>